<keyword evidence="3" id="KW-1185">Reference proteome</keyword>
<gene>
    <name evidence="2" type="ORF">ILEXP_LOCUS188</name>
</gene>
<comment type="caution">
    <text evidence="2">The sequence shown here is derived from an EMBL/GenBank/DDBJ whole genome shotgun (WGS) entry which is preliminary data.</text>
</comment>
<accession>A0ABC8QPN5</accession>
<feature type="region of interest" description="Disordered" evidence="1">
    <location>
        <begin position="128"/>
        <end position="161"/>
    </location>
</feature>
<dbReference type="EMBL" id="CAUOFW020000002">
    <property type="protein sequence ID" value="CAK9133290.1"/>
    <property type="molecule type" value="Genomic_DNA"/>
</dbReference>
<dbReference type="AlphaFoldDB" id="A0ABC8QPN5"/>
<dbReference type="Proteomes" id="UP001642360">
    <property type="component" value="Unassembled WGS sequence"/>
</dbReference>
<evidence type="ECO:0000313" key="3">
    <source>
        <dbReference type="Proteomes" id="UP001642360"/>
    </source>
</evidence>
<reference evidence="2 3" key="1">
    <citation type="submission" date="2024-02" db="EMBL/GenBank/DDBJ databases">
        <authorList>
            <person name="Vignale AGUSTIN F."/>
            <person name="Sosa J E."/>
            <person name="Modenutti C."/>
        </authorList>
    </citation>
    <scope>NUCLEOTIDE SEQUENCE [LARGE SCALE GENOMIC DNA]</scope>
</reference>
<feature type="compositionally biased region" description="Polar residues" evidence="1">
    <location>
        <begin position="139"/>
        <end position="154"/>
    </location>
</feature>
<organism evidence="2 3">
    <name type="scientific">Ilex paraguariensis</name>
    <name type="common">yerba mate</name>
    <dbReference type="NCBI Taxonomy" id="185542"/>
    <lineage>
        <taxon>Eukaryota</taxon>
        <taxon>Viridiplantae</taxon>
        <taxon>Streptophyta</taxon>
        <taxon>Embryophyta</taxon>
        <taxon>Tracheophyta</taxon>
        <taxon>Spermatophyta</taxon>
        <taxon>Magnoliopsida</taxon>
        <taxon>eudicotyledons</taxon>
        <taxon>Gunneridae</taxon>
        <taxon>Pentapetalae</taxon>
        <taxon>asterids</taxon>
        <taxon>campanulids</taxon>
        <taxon>Aquifoliales</taxon>
        <taxon>Aquifoliaceae</taxon>
        <taxon>Ilex</taxon>
    </lineage>
</organism>
<evidence type="ECO:0000313" key="2">
    <source>
        <dbReference type="EMBL" id="CAK9133290.1"/>
    </source>
</evidence>
<protein>
    <submittedName>
        <fullName evidence="2">Uncharacterized protein</fullName>
    </submittedName>
</protein>
<proteinExistence type="predicted"/>
<name>A0ABC8QPN5_9AQUA</name>
<sequence>MLLLLLKDDNDAFSSFLRMIGNLVGLLLTLFESPAYEDALQTWVKKVPRKSSAEVTRVYNLCQFKVMPFKVLVTAHNLFKFGLGPTPAVVPTIIFALVAEDVLRASNIQNGGGNEGASSFRKRLQWSSSNHRGGVPMGDTSQPATHYNNVATNTQKRERKR</sequence>
<evidence type="ECO:0000256" key="1">
    <source>
        <dbReference type="SAM" id="MobiDB-lite"/>
    </source>
</evidence>